<evidence type="ECO:0000313" key="2">
    <source>
        <dbReference type="Proteomes" id="UP001218188"/>
    </source>
</evidence>
<keyword evidence="2" id="KW-1185">Reference proteome</keyword>
<proteinExistence type="predicted"/>
<dbReference type="EMBL" id="JARJCM010000166">
    <property type="protein sequence ID" value="KAJ7024680.1"/>
    <property type="molecule type" value="Genomic_DNA"/>
</dbReference>
<accession>A0AAD6WTS9</accession>
<organism evidence="1 2">
    <name type="scientific">Mycena alexandri</name>
    <dbReference type="NCBI Taxonomy" id="1745969"/>
    <lineage>
        <taxon>Eukaryota</taxon>
        <taxon>Fungi</taxon>
        <taxon>Dikarya</taxon>
        <taxon>Basidiomycota</taxon>
        <taxon>Agaricomycotina</taxon>
        <taxon>Agaricomycetes</taxon>
        <taxon>Agaricomycetidae</taxon>
        <taxon>Agaricales</taxon>
        <taxon>Marasmiineae</taxon>
        <taxon>Mycenaceae</taxon>
        <taxon>Mycena</taxon>
    </lineage>
</organism>
<dbReference type="AlphaFoldDB" id="A0AAD6WTS9"/>
<gene>
    <name evidence="1" type="ORF">C8F04DRAFT_154058</name>
</gene>
<evidence type="ECO:0000313" key="1">
    <source>
        <dbReference type="EMBL" id="KAJ7024680.1"/>
    </source>
</evidence>
<dbReference type="Proteomes" id="UP001218188">
    <property type="component" value="Unassembled WGS sequence"/>
</dbReference>
<protein>
    <submittedName>
        <fullName evidence="1">Uncharacterized protein</fullName>
    </submittedName>
</protein>
<sequence length="158" mass="17358">MGLDAVLVCSSTPRRSARARREGGYSSLACYLSRRTLLPPSSVSFSVLSSMVSGLFVVRWRPRTRILHARYTKMRPDTTATPRRLSARRRPARHRSVLADDDLLGETELQAVHPITDSPTSLTHLRMRGDPARRADAAALLAGRIKSFINTSLSCGGG</sequence>
<comment type="caution">
    <text evidence="1">The sequence shown here is derived from an EMBL/GenBank/DDBJ whole genome shotgun (WGS) entry which is preliminary data.</text>
</comment>
<reference evidence="1" key="1">
    <citation type="submission" date="2023-03" db="EMBL/GenBank/DDBJ databases">
        <title>Massive genome expansion in bonnet fungi (Mycena s.s.) driven by repeated elements and novel gene families across ecological guilds.</title>
        <authorList>
            <consortium name="Lawrence Berkeley National Laboratory"/>
            <person name="Harder C.B."/>
            <person name="Miyauchi S."/>
            <person name="Viragh M."/>
            <person name="Kuo A."/>
            <person name="Thoen E."/>
            <person name="Andreopoulos B."/>
            <person name="Lu D."/>
            <person name="Skrede I."/>
            <person name="Drula E."/>
            <person name="Henrissat B."/>
            <person name="Morin E."/>
            <person name="Kohler A."/>
            <person name="Barry K."/>
            <person name="LaButti K."/>
            <person name="Morin E."/>
            <person name="Salamov A."/>
            <person name="Lipzen A."/>
            <person name="Mereny Z."/>
            <person name="Hegedus B."/>
            <person name="Baldrian P."/>
            <person name="Stursova M."/>
            <person name="Weitz H."/>
            <person name="Taylor A."/>
            <person name="Grigoriev I.V."/>
            <person name="Nagy L.G."/>
            <person name="Martin F."/>
            <person name="Kauserud H."/>
        </authorList>
    </citation>
    <scope>NUCLEOTIDE SEQUENCE</scope>
    <source>
        <strain evidence="1">CBHHK200</strain>
    </source>
</reference>
<name>A0AAD6WTS9_9AGAR</name>